<dbReference type="EC" id="1.11.1.6" evidence="3 10"/>
<dbReference type="Gene3D" id="1.20.1370.20">
    <property type="match status" value="1"/>
</dbReference>
<comment type="function">
    <text evidence="14">Catalyzes the degradation of hydrogen peroxide (H(2)O(2)) generated by peroxisomal oxidases to water and oxygen, thereby protecting cells from the toxic effects of hydrogen peroxide.</text>
</comment>
<evidence type="ECO:0000256" key="2">
    <source>
        <dbReference type="ARBA" id="ARBA00005329"/>
    </source>
</evidence>
<feature type="binding site" description="axial binding residue" evidence="12">
    <location>
        <position position="376"/>
    </location>
    <ligand>
        <name>heme</name>
        <dbReference type="ChEBI" id="CHEBI:30413"/>
    </ligand>
    <ligandPart>
        <name>Fe</name>
        <dbReference type="ChEBI" id="CHEBI:18248"/>
    </ligandPart>
</feature>
<dbReference type="InterPro" id="IPR024708">
    <property type="entry name" value="Catalase_AS"/>
</dbReference>
<dbReference type="PRINTS" id="PR00067">
    <property type="entry name" value="CATALASE"/>
</dbReference>
<dbReference type="GeneID" id="22914307"/>
<evidence type="ECO:0000256" key="3">
    <source>
        <dbReference type="ARBA" id="ARBA00012314"/>
    </source>
</evidence>
<feature type="active site" evidence="11">
    <location>
        <position position="153"/>
    </location>
</feature>
<protein>
    <recommendedName>
        <fullName evidence="3 10">Catalase</fullName>
        <ecNumber evidence="3 10">1.11.1.6</ecNumber>
    </recommendedName>
</protein>
<organism evidence="17 18">
    <name type="scientific">Gregarina niphandrodes</name>
    <name type="common">Septate eugregarine</name>
    <dbReference type="NCBI Taxonomy" id="110365"/>
    <lineage>
        <taxon>Eukaryota</taxon>
        <taxon>Sar</taxon>
        <taxon>Alveolata</taxon>
        <taxon>Apicomplexa</taxon>
        <taxon>Conoidasida</taxon>
        <taxon>Gregarinasina</taxon>
        <taxon>Eugregarinorida</taxon>
        <taxon>Gregarinidae</taxon>
        <taxon>Gregarina</taxon>
    </lineage>
</organism>
<gene>
    <name evidence="17" type="ORF">GNI_122580</name>
</gene>
<evidence type="ECO:0000256" key="11">
    <source>
        <dbReference type="PIRSR" id="PIRSR038927-1"/>
    </source>
</evidence>
<evidence type="ECO:0000256" key="14">
    <source>
        <dbReference type="RuleBase" id="RU004142"/>
    </source>
</evidence>
<dbReference type="GO" id="GO:0006979">
    <property type="term" value="P:response to oxidative stress"/>
    <property type="evidence" value="ECO:0007669"/>
    <property type="project" value="InterPro"/>
</dbReference>
<dbReference type="InterPro" id="IPR043156">
    <property type="entry name" value="Catalase_clade2_helical"/>
</dbReference>
<dbReference type="InterPro" id="IPR011614">
    <property type="entry name" value="Catalase_core"/>
</dbReference>
<dbReference type="Proteomes" id="UP000019763">
    <property type="component" value="Unassembled WGS sequence"/>
</dbReference>
<keyword evidence="9 10" id="KW-0376">Hydrogen peroxide</keyword>
<dbReference type="Pfam" id="PF00199">
    <property type="entry name" value="Catalase"/>
    <property type="match status" value="1"/>
</dbReference>
<dbReference type="InterPro" id="IPR018028">
    <property type="entry name" value="Catalase"/>
</dbReference>
<evidence type="ECO:0000256" key="6">
    <source>
        <dbReference type="ARBA" id="ARBA00022723"/>
    </source>
</evidence>
<dbReference type="PROSITE" id="PS00437">
    <property type="entry name" value="CATALASE_1"/>
    <property type="match status" value="1"/>
</dbReference>
<dbReference type="RefSeq" id="XP_011131886.1">
    <property type="nucleotide sequence ID" value="XM_011133584.1"/>
</dbReference>
<dbReference type="PANTHER" id="PTHR42821">
    <property type="entry name" value="CATALASE"/>
    <property type="match status" value="1"/>
</dbReference>
<keyword evidence="18" id="KW-1185">Reference proteome</keyword>
<dbReference type="InterPro" id="IPR024712">
    <property type="entry name" value="Catalase_clade2"/>
</dbReference>
<dbReference type="InterPro" id="IPR002226">
    <property type="entry name" value="Catalase_haem_BS"/>
</dbReference>
<dbReference type="GO" id="GO:0004096">
    <property type="term" value="F:catalase activity"/>
    <property type="evidence" value="ECO:0007669"/>
    <property type="project" value="UniProtKB-UniRule"/>
</dbReference>
<dbReference type="eggNOG" id="KOG0047">
    <property type="taxonomic scope" value="Eukaryota"/>
</dbReference>
<keyword evidence="5 10" id="KW-0349">Heme</keyword>
<dbReference type="InterPro" id="IPR041399">
    <property type="entry name" value="Catalase_large_C"/>
</dbReference>
<keyword evidence="4 10" id="KW-0575">Peroxidase</keyword>
<dbReference type="VEuPathDB" id="CryptoDB:GNI_122580"/>
<keyword evidence="6 10" id="KW-0479">Metal-binding</keyword>
<comment type="cofactor">
    <cofactor evidence="1 10 12">
        <name>heme</name>
        <dbReference type="ChEBI" id="CHEBI:30413"/>
    </cofactor>
</comment>
<dbReference type="InterPro" id="IPR010582">
    <property type="entry name" value="Catalase_immune_responsive"/>
</dbReference>
<dbReference type="Pfam" id="PF18011">
    <property type="entry name" value="Catalase_C"/>
    <property type="match status" value="1"/>
</dbReference>
<dbReference type="GO" id="GO:0020037">
    <property type="term" value="F:heme binding"/>
    <property type="evidence" value="ECO:0007669"/>
    <property type="project" value="UniProtKB-UniRule"/>
</dbReference>
<sequence>MSESSLSGQKRPRCGENTVPATAMAPPMTTTNQGCPIPFSDASDSLKGEHSRGPVLLQDQILREKLTHFDHERIPERVVHARGAGAHGYFESYADHSDLTSAQFLSQPRLRTPVFVRFSTVQGSRGSSDTVRDIRGFATKFYTTQGNWDLVGNNAPVFFIQDAIKFPDFVHALKGNPQNDIPTGSSAHDSFWDFVSLSPESTHAVFWAMSDRGIPKSFAHMQGFGVHTFRFINQAGVSVFVKFHWTPVQTGVCSLLWDEALKVAGADPDFHRRSLFENIEAGAYPEFELGVQVFNEDLIRVPASGPDDSVLIDLLDPTKLVPTELVPIRPLGKMVLDKNPDNFFAETEQVAFCTAHRIPGIDFSNDPLLQGRLFSYTDTQITRLGGPNFHEIPINRPKCATVNNFQRDGFHRQVVDKGQANYEPNSLGGPLKHEAPQLDEQMSTTAPAVTPPMVTPMETAPSVLTGEMPAFVKNLLVRAKPRGFQDHYSQPRLFYQSFSIPEKKHLESAFTFELSKVTRPWIVQRAVDKMLAPVDLALAEAVAAQLGIKVTPPTAAVPTLTPQASLSQMSYLPKRPVGRKIGILVRDGSRASQVKDIQTFASKNQITALTLGPKRITYTADDDSEIVTDASEEALPSFMFDAVCIPACQSPVQDSVTRIFIKQAFKHLKPIVILQDPTETLQALGLPADEGILIAPEFSAVSDAFIKALCQHRVWSRQPKAEEIDA</sequence>
<evidence type="ECO:0000256" key="15">
    <source>
        <dbReference type="SAM" id="MobiDB-lite"/>
    </source>
</evidence>
<dbReference type="PROSITE" id="PS51402">
    <property type="entry name" value="CATALASE_3"/>
    <property type="match status" value="1"/>
</dbReference>
<comment type="catalytic activity">
    <reaction evidence="10 13">
        <text>2 H2O2 = O2 + 2 H2O</text>
        <dbReference type="Rhea" id="RHEA:20309"/>
        <dbReference type="ChEBI" id="CHEBI:15377"/>
        <dbReference type="ChEBI" id="CHEBI:15379"/>
        <dbReference type="ChEBI" id="CHEBI:16240"/>
        <dbReference type="EC" id="1.11.1.6"/>
    </reaction>
</comment>
<evidence type="ECO:0000256" key="4">
    <source>
        <dbReference type="ARBA" id="ARBA00022559"/>
    </source>
</evidence>
<evidence type="ECO:0000256" key="9">
    <source>
        <dbReference type="ARBA" id="ARBA00023324"/>
    </source>
</evidence>
<dbReference type="SUPFAM" id="SSF52317">
    <property type="entry name" value="Class I glutamine amidotransferase-like"/>
    <property type="match status" value="1"/>
</dbReference>
<dbReference type="OrthoDB" id="6880011at2759"/>
<feature type="active site" evidence="11">
    <location>
        <position position="80"/>
    </location>
</feature>
<evidence type="ECO:0000313" key="17">
    <source>
        <dbReference type="EMBL" id="EZG52600.1"/>
    </source>
</evidence>
<dbReference type="GO" id="GO:0046872">
    <property type="term" value="F:metal ion binding"/>
    <property type="evidence" value="ECO:0007669"/>
    <property type="project" value="UniProtKB-KW"/>
</dbReference>
<dbReference type="SUPFAM" id="SSF56634">
    <property type="entry name" value="Heme-dependent catalase-like"/>
    <property type="match status" value="1"/>
</dbReference>
<dbReference type="AlphaFoldDB" id="A0A023B2G0"/>
<dbReference type="InterPro" id="IPR029062">
    <property type="entry name" value="Class_I_gatase-like"/>
</dbReference>
<dbReference type="Gene3D" id="3.40.50.880">
    <property type="match status" value="1"/>
</dbReference>
<evidence type="ECO:0000256" key="13">
    <source>
        <dbReference type="RuleBase" id="RU000498"/>
    </source>
</evidence>
<evidence type="ECO:0000313" key="18">
    <source>
        <dbReference type="Proteomes" id="UP000019763"/>
    </source>
</evidence>
<comment type="similarity">
    <text evidence="2 10 13">Belongs to the catalase family.</text>
</comment>
<feature type="region of interest" description="Disordered" evidence="15">
    <location>
        <begin position="1"/>
        <end position="30"/>
    </location>
</feature>
<evidence type="ECO:0000256" key="8">
    <source>
        <dbReference type="ARBA" id="ARBA00023004"/>
    </source>
</evidence>
<comment type="caution">
    <text evidence="17">The sequence shown here is derived from an EMBL/GenBank/DDBJ whole genome shotgun (WGS) entry which is preliminary data.</text>
</comment>
<evidence type="ECO:0000256" key="7">
    <source>
        <dbReference type="ARBA" id="ARBA00023002"/>
    </source>
</evidence>
<dbReference type="GO" id="GO:0005829">
    <property type="term" value="C:cytosol"/>
    <property type="evidence" value="ECO:0007669"/>
    <property type="project" value="TreeGrafter"/>
</dbReference>
<dbReference type="PROSITE" id="PS00438">
    <property type="entry name" value="CATALASE_2"/>
    <property type="match status" value="1"/>
</dbReference>
<dbReference type="PANTHER" id="PTHR42821:SF1">
    <property type="entry name" value="CATALASE-B"/>
    <property type="match status" value="1"/>
</dbReference>
<keyword evidence="8 10" id="KW-0408">Iron</keyword>
<evidence type="ECO:0000256" key="10">
    <source>
        <dbReference type="PIRNR" id="PIRNR038927"/>
    </source>
</evidence>
<dbReference type="OMA" id="WQMSDRA"/>
<dbReference type="GO" id="GO:0042744">
    <property type="term" value="P:hydrogen peroxide catabolic process"/>
    <property type="evidence" value="ECO:0007669"/>
    <property type="project" value="UniProtKB-UniRule"/>
</dbReference>
<evidence type="ECO:0000256" key="12">
    <source>
        <dbReference type="PIRSR" id="PIRSR038927-2"/>
    </source>
</evidence>
<evidence type="ECO:0000256" key="1">
    <source>
        <dbReference type="ARBA" id="ARBA00001971"/>
    </source>
</evidence>
<evidence type="ECO:0000256" key="5">
    <source>
        <dbReference type="ARBA" id="ARBA00022617"/>
    </source>
</evidence>
<dbReference type="SMART" id="SM01060">
    <property type="entry name" value="Catalase"/>
    <property type="match status" value="1"/>
</dbReference>
<dbReference type="EMBL" id="AFNH02000915">
    <property type="protein sequence ID" value="EZG52600.1"/>
    <property type="molecule type" value="Genomic_DNA"/>
</dbReference>
<evidence type="ECO:0000259" key="16">
    <source>
        <dbReference type="SMART" id="SM01060"/>
    </source>
</evidence>
<dbReference type="InterPro" id="IPR020835">
    <property type="entry name" value="Catalase_sf"/>
</dbReference>
<reference evidence="17" key="1">
    <citation type="submission" date="2013-12" db="EMBL/GenBank/DDBJ databases">
        <authorList>
            <person name="Omoto C.K."/>
            <person name="Sibley D."/>
            <person name="Venepally P."/>
            <person name="Hadjithomas M."/>
            <person name="Karamycheva S."/>
            <person name="Brunk B."/>
            <person name="Roos D."/>
            <person name="Caler E."/>
            <person name="Lorenzi H."/>
        </authorList>
    </citation>
    <scope>NUCLEOTIDE SEQUENCE</scope>
</reference>
<proteinExistence type="inferred from homology"/>
<accession>A0A023B2G0</accession>
<dbReference type="PIRSF" id="PIRSF038927">
    <property type="entry name" value="Catalase_clade2"/>
    <property type="match status" value="1"/>
</dbReference>
<feature type="compositionally biased region" description="Low complexity" evidence="15">
    <location>
        <begin position="20"/>
        <end position="30"/>
    </location>
</feature>
<keyword evidence="7 10" id="KW-0560">Oxidoreductase</keyword>
<dbReference type="CDD" id="cd03132">
    <property type="entry name" value="GATase1_catalase"/>
    <property type="match status" value="1"/>
</dbReference>
<comment type="function">
    <text evidence="10">Occurs in almost all aerobically respiring organisms and serves to protect cells from the toxic effects of hydrogen peroxide.</text>
</comment>
<feature type="domain" description="Catalase core" evidence="16">
    <location>
        <begin position="30"/>
        <end position="431"/>
    </location>
</feature>
<dbReference type="Pfam" id="PF06628">
    <property type="entry name" value="Catalase-rel"/>
    <property type="match status" value="1"/>
</dbReference>
<dbReference type="Gene3D" id="2.40.180.10">
    <property type="entry name" value="Catalase core domain"/>
    <property type="match status" value="1"/>
</dbReference>
<name>A0A023B2G0_GRENI</name>